<dbReference type="Pfam" id="PF13845">
    <property type="entry name" value="Septum_form"/>
    <property type="match status" value="1"/>
</dbReference>
<gene>
    <name evidence="3" type="ORF">ACFFRI_02330</name>
</gene>
<reference evidence="3 4" key="1">
    <citation type="submission" date="2024-09" db="EMBL/GenBank/DDBJ databases">
        <authorList>
            <person name="Sun Q."/>
            <person name="Mori K."/>
        </authorList>
    </citation>
    <scope>NUCLEOTIDE SEQUENCE [LARGE SCALE GENOMIC DNA]</scope>
    <source>
        <strain evidence="3 4">JCM 9626</strain>
    </source>
</reference>
<comment type="caution">
    <text evidence="3">The sequence shown here is derived from an EMBL/GenBank/DDBJ whole genome shotgun (WGS) entry which is preliminary data.</text>
</comment>
<name>A0ABV5K651_9ACTN</name>
<dbReference type="PROSITE" id="PS51257">
    <property type="entry name" value="PROKAR_LIPOPROTEIN"/>
    <property type="match status" value="1"/>
</dbReference>
<evidence type="ECO:0000313" key="3">
    <source>
        <dbReference type="EMBL" id="MFB9311867.1"/>
    </source>
</evidence>
<feature type="signal peptide" evidence="1">
    <location>
        <begin position="1"/>
        <end position="26"/>
    </location>
</feature>
<accession>A0ABV5K651</accession>
<keyword evidence="4" id="KW-1185">Reference proteome</keyword>
<evidence type="ECO:0000313" key="4">
    <source>
        <dbReference type="Proteomes" id="UP001589750"/>
    </source>
</evidence>
<organism evidence="3 4">
    <name type="scientific">Nocardioides plantarum</name>
    <dbReference type="NCBI Taxonomy" id="29299"/>
    <lineage>
        <taxon>Bacteria</taxon>
        <taxon>Bacillati</taxon>
        <taxon>Actinomycetota</taxon>
        <taxon>Actinomycetes</taxon>
        <taxon>Propionibacteriales</taxon>
        <taxon>Nocardioidaceae</taxon>
        <taxon>Nocardioides</taxon>
    </lineage>
</organism>
<proteinExistence type="predicted"/>
<keyword evidence="1" id="KW-0732">Signal</keyword>
<feature type="chain" id="PRO_5045257822" evidence="1">
    <location>
        <begin position="27"/>
        <end position="275"/>
    </location>
</feature>
<sequence>MADRARSSRIATAVALLATLLLVVTACSEPTPRPAPGADPTQVDAVEAPRLGACRRLELDDVAAPTNATKVVGCSSKHTAETYAVGDLPAELRDAAYDSAEVGRFAYDTCDAGLRKFLGADDSQSMRTVLSWAWFRPSEKAWDDGARWYRCDVIGGGEQSAALVSLPRTARGILSGRPDDRWVACVKGPSVADSAKIPCTQPHDWRAVTTIKLGEAADPYPGDRLSEVQSRDFCKKSVQAYLDYPPQFQFGFTWFHEAEWKAGNRRSVCWAKTNE</sequence>
<evidence type="ECO:0000259" key="2">
    <source>
        <dbReference type="Pfam" id="PF13845"/>
    </source>
</evidence>
<dbReference type="RefSeq" id="WP_140010916.1">
    <property type="nucleotide sequence ID" value="NZ_JBHMDG010000002.1"/>
</dbReference>
<dbReference type="InterPro" id="IPR026004">
    <property type="entry name" value="Septum_form"/>
</dbReference>
<feature type="domain" description="Septum formation-related" evidence="2">
    <location>
        <begin position="65"/>
        <end position="269"/>
    </location>
</feature>
<dbReference type="EMBL" id="JBHMDG010000002">
    <property type="protein sequence ID" value="MFB9311867.1"/>
    <property type="molecule type" value="Genomic_DNA"/>
</dbReference>
<protein>
    <submittedName>
        <fullName evidence="3">Septum formation family protein</fullName>
    </submittedName>
</protein>
<dbReference type="Proteomes" id="UP001589750">
    <property type="component" value="Unassembled WGS sequence"/>
</dbReference>
<evidence type="ECO:0000256" key="1">
    <source>
        <dbReference type="SAM" id="SignalP"/>
    </source>
</evidence>